<evidence type="ECO:0000313" key="6">
    <source>
        <dbReference type="Proteomes" id="UP000252558"/>
    </source>
</evidence>
<dbReference type="CDD" id="cd00038">
    <property type="entry name" value="CAP_ED"/>
    <property type="match status" value="1"/>
</dbReference>
<accession>A0A368NNP6</accession>
<dbReference type="OrthoDB" id="9772100at2"/>
<feature type="domain" description="Histidine kinase" evidence="4">
    <location>
        <begin position="304"/>
        <end position="452"/>
    </location>
</feature>
<dbReference type="EMBL" id="QPID01000002">
    <property type="protein sequence ID" value="RCU51483.1"/>
    <property type="molecule type" value="Genomic_DNA"/>
</dbReference>
<dbReference type="SUPFAM" id="SSF51206">
    <property type="entry name" value="cAMP-binding domain-like"/>
    <property type="match status" value="1"/>
</dbReference>
<comment type="caution">
    <text evidence="5">The sequence shown here is derived from an EMBL/GenBank/DDBJ whole genome shotgun (WGS) entry which is preliminary data.</text>
</comment>
<keyword evidence="6" id="KW-1185">Reference proteome</keyword>
<dbReference type="InterPro" id="IPR036890">
    <property type="entry name" value="HATPase_C_sf"/>
</dbReference>
<dbReference type="Gene3D" id="3.30.565.10">
    <property type="entry name" value="Histidine kinase-like ATPase, C-terminal domain"/>
    <property type="match status" value="1"/>
</dbReference>
<dbReference type="InterPro" id="IPR018490">
    <property type="entry name" value="cNMP-bd_dom_sf"/>
</dbReference>
<dbReference type="EC" id="2.7.13.3" evidence="2"/>
<evidence type="ECO:0000256" key="2">
    <source>
        <dbReference type="ARBA" id="ARBA00012438"/>
    </source>
</evidence>
<dbReference type="Proteomes" id="UP000252558">
    <property type="component" value="Unassembled WGS sequence"/>
</dbReference>
<dbReference type="InterPro" id="IPR014710">
    <property type="entry name" value="RmlC-like_jellyroll"/>
</dbReference>
<evidence type="ECO:0000313" key="5">
    <source>
        <dbReference type="EMBL" id="RCU51483.1"/>
    </source>
</evidence>
<feature type="domain" description="Cyclic nucleotide-binding" evidence="3">
    <location>
        <begin position="5"/>
        <end position="105"/>
    </location>
</feature>
<dbReference type="InterPro" id="IPR005467">
    <property type="entry name" value="His_kinase_dom"/>
</dbReference>
<dbReference type="AlphaFoldDB" id="A0A368NNP6"/>
<proteinExistence type="predicted"/>
<dbReference type="Gene3D" id="2.60.120.10">
    <property type="entry name" value="Jelly Rolls"/>
    <property type="match status" value="1"/>
</dbReference>
<dbReference type="SMART" id="SM00387">
    <property type="entry name" value="HATPase_c"/>
    <property type="match status" value="1"/>
</dbReference>
<dbReference type="Gene3D" id="1.10.287.130">
    <property type="match status" value="1"/>
</dbReference>
<dbReference type="PANTHER" id="PTHR43065">
    <property type="entry name" value="SENSOR HISTIDINE KINASE"/>
    <property type="match status" value="1"/>
</dbReference>
<dbReference type="PROSITE" id="PS50109">
    <property type="entry name" value="HIS_KIN"/>
    <property type="match status" value="1"/>
</dbReference>
<dbReference type="SUPFAM" id="SSF55874">
    <property type="entry name" value="ATPase domain of HSP90 chaperone/DNA topoisomerase II/histidine kinase"/>
    <property type="match status" value="1"/>
</dbReference>
<dbReference type="GO" id="GO:0004673">
    <property type="term" value="F:protein histidine kinase activity"/>
    <property type="evidence" value="ECO:0007669"/>
    <property type="project" value="UniProtKB-EC"/>
</dbReference>
<dbReference type="InterPro" id="IPR000595">
    <property type="entry name" value="cNMP-bd_dom"/>
</dbReference>
<protein>
    <recommendedName>
        <fullName evidence="2">histidine kinase</fullName>
        <ecNumber evidence="2">2.7.13.3</ecNumber>
    </recommendedName>
</protein>
<evidence type="ECO:0000259" key="4">
    <source>
        <dbReference type="PROSITE" id="PS50109"/>
    </source>
</evidence>
<dbReference type="PANTHER" id="PTHR43065:SF48">
    <property type="entry name" value="HISTIDINE KINASE"/>
    <property type="match status" value="1"/>
</dbReference>
<dbReference type="Pfam" id="PF02518">
    <property type="entry name" value="HATPase_c"/>
    <property type="match status" value="1"/>
</dbReference>
<organism evidence="5 6">
    <name type="scientific">Corallincola holothuriorum</name>
    <dbReference type="NCBI Taxonomy" id="2282215"/>
    <lineage>
        <taxon>Bacteria</taxon>
        <taxon>Pseudomonadati</taxon>
        <taxon>Pseudomonadota</taxon>
        <taxon>Gammaproteobacteria</taxon>
        <taxon>Alteromonadales</taxon>
        <taxon>Psychromonadaceae</taxon>
        <taxon>Corallincola</taxon>
    </lineage>
</organism>
<name>A0A368NNP6_9GAMM</name>
<dbReference type="PRINTS" id="PR00344">
    <property type="entry name" value="BCTRLSENSOR"/>
</dbReference>
<evidence type="ECO:0000259" key="3">
    <source>
        <dbReference type="PROSITE" id="PS50042"/>
    </source>
</evidence>
<reference evidence="5 6" key="1">
    <citation type="submission" date="2018-07" db="EMBL/GenBank/DDBJ databases">
        <title>Corallincola holothuriorum sp. nov., a new facultative anaerobe isolated from sea cucumber Apostichopus japonicus.</title>
        <authorList>
            <person name="Xia H."/>
        </authorList>
    </citation>
    <scope>NUCLEOTIDE SEQUENCE [LARGE SCALE GENOMIC DNA]</scope>
    <source>
        <strain evidence="5 6">C4</strain>
    </source>
</reference>
<dbReference type="PROSITE" id="PS50042">
    <property type="entry name" value="CNMP_BINDING_3"/>
    <property type="match status" value="1"/>
</dbReference>
<dbReference type="InterPro" id="IPR004358">
    <property type="entry name" value="Sig_transdc_His_kin-like_C"/>
</dbReference>
<gene>
    <name evidence="5" type="ORF">DU002_03130</name>
</gene>
<dbReference type="Pfam" id="PF00027">
    <property type="entry name" value="cNMP_binding"/>
    <property type="match status" value="1"/>
</dbReference>
<dbReference type="RefSeq" id="WP_114336912.1">
    <property type="nucleotide sequence ID" value="NZ_QPID01000002.1"/>
</dbReference>
<evidence type="ECO:0000256" key="1">
    <source>
        <dbReference type="ARBA" id="ARBA00000085"/>
    </source>
</evidence>
<dbReference type="InterPro" id="IPR003594">
    <property type="entry name" value="HATPase_dom"/>
</dbReference>
<comment type="catalytic activity">
    <reaction evidence="1">
        <text>ATP + protein L-histidine = ADP + protein N-phospho-L-histidine.</text>
        <dbReference type="EC" id="2.7.13.3"/>
    </reaction>
</comment>
<dbReference type="SMART" id="SM00100">
    <property type="entry name" value="cNMP"/>
    <property type="match status" value="1"/>
</dbReference>
<dbReference type="CDD" id="cd00075">
    <property type="entry name" value="HATPase"/>
    <property type="match status" value="1"/>
</dbReference>
<sequence length="457" mass="51272">MTSDIHAKMERLKRAYFDDDDRRLRLAEGEMLVDQGERNERLYLLLEGRVIGYREHEQDGQKDLIEVFRSGPGAFVGMHSFFSGDYISSTRIVVENDAELAYIDRGVTAVEPEKYGSFVEQFMPLMVSELAARTLRATRRAAEKEEAQANLYRAEKMSTLGQLAAGLAHEMNNAIGVISRKTEYMSNFLDELLQTHLPVEARFYRKGRQSGEHGVSAEMRKRVRDYQRAFDISRLAAKQLARIAPTIDDAKSLGPGVLSQLDNMARYWELGRDIHDMEFAAYHAANIVKSVKVLGRGDFERGPETDIEESIVEAIALVKSDLRAVNVELDLQPLPTVFGNITELVQVWVNLLKNAVDAMVIAKTNNPTVTVKSKVYKYHLEVSVTDNGPGVPEELKEKIFQPDFTTKKSGLSFGLGLGLAIVQRLVESYQGEVVLRSRPGKTTFKVKLPIGGTHGNY</sequence>